<evidence type="ECO:0000313" key="2">
    <source>
        <dbReference type="Proteomes" id="UP001311799"/>
    </source>
</evidence>
<comment type="caution">
    <text evidence="1">The sequence shown here is derived from an EMBL/GenBank/DDBJ whole genome shotgun (WGS) entry which is preliminary data.</text>
</comment>
<reference evidence="1 2" key="1">
    <citation type="submission" date="2023-10" db="EMBL/GenBank/DDBJ databases">
        <title>Comparative genomics analysis reveals potential genetic determinants of host preference in Cryptosporidium xiaoi.</title>
        <authorList>
            <person name="Xiao L."/>
            <person name="Li J."/>
        </authorList>
    </citation>
    <scope>NUCLEOTIDE SEQUENCE [LARGE SCALE GENOMIC DNA]</scope>
    <source>
        <strain evidence="1 2">52996</strain>
    </source>
</reference>
<proteinExistence type="predicted"/>
<evidence type="ECO:0000313" key="1">
    <source>
        <dbReference type="EMBL" id="KAK6589185.1"/>
    </source>
</evidence>
<organism evidence="1 2">
    <name type="scientific">Cryptosporidium xiaoi</name>
    <dbReference type="NCBI Taxonomy" id="659607"/>
    <lineage>
        <taxon>Eukaryota</taxon>
        <taxon>Sar</taxon>
        <taxon>Alveolata</taxon>
        <taxon>Apicomplexa</taxon>
        <taxon>Conoidasida</taxon>
        <taxon>Coccidia</taxon>
        <taxon>Eucoccidiorida</taxon>
        <taxon>Eimeriorina</taxon>
        <taxon>Cryptosporidiidae</taxon>
        <taxon>Cryptosporidium</taxon>
    </lineage>
</organism>
<keyword evidence="2" id="KW-1185">Reference proteome</keyword>
<sequence length="303" mass="34847">MQLKNRVNHNVSEYFRKNSCASQNIPDSNMTFPYKHEFFTGVNKLPILSSEPELINIPISPAIIQGYNFTSFEDTNNISINLFPTSNIGFSMNSVEKETEVSSAKELDFKDGTDDHIKMEDLILVDEEVIESYNIFAFNENQSSEISEEVHRLNRFKDDSVTEDESILLHPSKPNVKAISILDVVPFELDQDSTFHIILDSEEMFDCSLLELHDGWKHPITRFSYYVKEKGIFRYENDYYSNIYKEKLHSHIINIPKSFIDKTEGESGGKTNCAFVFVTRGPKMMLSKVNSTQNKPGIRILDN</sequence>
<accession>A0AAV9XWN4</accession>
<dbReference type="AlphaFoldDB" id="A0AAV9XWN4"/>
<dbReference type="EMBL" id="JAWDEY010000013">
    <property type="protein sequence ID" value="KAK6589185.1"/>
    <property type="molecule type" value="Genomic_DNA"/>
</dbReference>
<name>A0AAV9XWN4_9CRYT</name>
<gene>
    <name evidence="1" type="ORF">RS030_213395</name>
</gene>
<protein>
    <submittedName>
        <fullName evidence="1">Uncharacterized protein</fullName>
    </submittedName>
</protein>
<dbReference type="Proteomes" id="UP001311799">
    <property type="component" value="Unassembled WGS sequence"/>
</dbReference>